<dbReference type="PANTHER" id="PTHR10742">
    <property type="entry name" value="FLAVIN MONOAMINE OXIDASE"/>
    <property type="match status" value="1"/>
</dbReference>
<reference evidence="2 3" key="1">
    <citation type="submission" date="2016-07" db="EMBL/GenBank/DDBJ databases">
        <title>Draft genome of the white-rot fungus Obba rivulosa 3A-2.</title>
        <authorList>
            <consortium name="DOE Joint Genome Institute"/>
            <person name="Miettinen O."/>
            <person name="Riley R."/>
            <person name="Acob R."/>
            <person name="Barry K."/>
            <person name="Cullen D."/>
            <person name="De Vries R."/>
            <person name="Hainaut M."/>
            <person name="Hatakka A."/>
            <person name="Henrissat B."/>
            <person name="Hilden K."/>
            <person name="Kuo R."/>
            <person name="Labutti K."/>
            <person name="Lipzen A."/>
            <person name="Makela M.R."/>
            <person name="Sandor L."/>
            <person name="Spatafora J.W."/>
            <person name="Grigoriev I.V."/>
            <person name="Hibbett D.S."/>
        </authorList>
    </citation>
    <scope>NUCLEOTIDE SEQUENCE [LARGE SCALE GENOMIC DNA]</scope>
    <source>
        <strain evidence="2 3">3A-2</strain>
    </source>
</reference>
<name>A0A8E2AS28_9APHY</name>
<dbReference type="SUPFAM" id="SSF51905">
    <property type="entry name" value="FAD/NAD(P)-binding domain"/>
    <property type="match status" value="1"/>
</dbReference>
<dbReference type="PANTHER" id="PTHR10742:SF342">
    <property type="entry name" value="AMINE OXIDASE"/>
    <property type="match status" value="1"/>
</dbReference>
<keyword evidence="3" id="KW-1185">Reference proteome</keyword>
<dbReference type="Gene3D" id="1.20.1440.240">
    <property type="match status" value="1"/>
</dbReference>
<dbReference type="GO" id="GO:0009063">
    <property type="term" value="P:amino acid catabolic process"/>
    <property type="evidence" value="ECO:0007669"/>
    <property type="project" value="TreeGrafter"/>
</dbReference>
<dbReference type="SUPFAM" id="SSF54373">
    <property type="entry name" value="FAD-linked reductases, C-terminal domain"/>
    <property type="match status" value="1"/>
</dbReference>
<evidence type="ECO:0000313" key="2">
    <source>
        <dbReference type="EMBL" id="OCH84180.1"/>
    </source>
</evidence>
<dbReference type="OrthoDB" id="7777654at2759"/>
<accession>A0A8E2AS28</accession>
<dbReference type="AlphaFoldDB" id="A0A8E2AS28"/>
<dbReference type="GO" id="GO:0001716">
    <property type="term" value="F:L-amino-acid oxidase activity"/>
    <property type="evidence" value="ECO:0007669"/>
    <property type="project" value="TreeGrafter"/>
</dbReference>
<dbReference type="InterPro" id="IPR036188">
    <property type="entry name" value="FAD/NAD-bd_sf"/>
</dbReference>
<evidence type="ECO:0000259" key="1">
    <source>
        <dbReference type="Pfam" id="PF01593"/>
    </source>
</evidence>
<dbReference type="Proteomes" id="UP000250043">
    <property type="component" value="Unassembled WGS sequence"/>
</dbReference>
<dbReference type="Pfam" id="PF01593">
    <property type="entry name" value="Amino_oxidase"/>
    <property type="match status" value="1"/>
</dbReference>
<sequence>MILEDLGIDYEILEAGSRIGGRVFTYRFNGETGYNAAVNTPARYDYFDVGAMRFPRIPFMHRVFDLFKRTRTEKLLIEYHLHTDNNLSYFNSRGPATDIIESTAEDYFHVSTDNGGTVPPAYVQQGVDYWTGAVYDYYKNLFAKMNDAKTDEERQAAFQAAWNELVKQDFHSTRSYMLSGKEGKPSSAPPPYPETVVEWLETFDSATGLYNQSFVESNTRASAAQADEEEWDWVAIDGGSDHLVRDMALGLKSQPVLNKHVSKIARVSSRAGTYMEVTIADPTPVVKKYSQVICTVPLGCLAVMDTENCDLSYNQKQAIRSLHYDASVKVGLKFQKRWWEDPKIMPTGAIVGGQSSTDIPIRTCVYPSYGLDCPASTPPPGVLLASYTWAQDARRLGSIISPQTPLPDNLVNLTLSNLERLHGISRDKFGPVLATSAYNWEADPRARGAFALFGPAQFGRPNDKESLFTSLKAPAAKGRLHIAGEATSVHHAWVLGALNSAWRAVYMALLPYGEAKRRSLINRWGIPDEDTEEHLQQLSVLALYDVL</sequence>
<proteinExistence type="predicted"/>
<gene>
    <name evidence="2" type="ORF">OBBRIDRAFT_742042</name>
</gene>
<dbReference type="Gene3D" id="3.50.50.60">
    <property type="entry name" value="FAD/NAD(P)-binding domain"/>
    <property type="match status" value="1"/>
</dbReference>
<protein>
    <recommendedName>
        <fullName evidence="1">Amine oxidase domain-containing protein</fullName>
    </recommendedName>
</protein>
<dbReference type="InterPro" id="IPR002937">
    <property type="entry name" value="Amino_oxidase"/>
</dbReference>
<organism evidence="2 3">
    <name type="scientific">Obba rivulosa</name>
    <dbReference type="NCBI Taxonomy" id="1052685"/>
    <lineage>
        <taxon>Eukaryota</taxon>
        <taxon>Fungi</taxon>
        <taxon>Dikarya</taxon>
        <taxon>Basidiomycota</taxon>
        <taxon>Agaricomycotina</taxon>
        <taxon>Agaricomycetes</taxon>
        <taxon>Polyporales</taxon>
        <taxon>Gelatoporiaceae</taxon>
        <taxon>Obba</taxon>
    </lineage>
</organism>
<dbReference type="InterPro" id="IPR050281">
    <property type="entry name" value="Flavin_monoamine_oxidase"/>
</dbReference>
<evidence type="ECO:0000313" key="3">
    <source>
        <dbReference type="Proteomes" id="UP000250043"/>
    </source>
</evidence>
<dbReference type="EMBL" id="KV722711">
    <property type="protein sequence ID" value="OCH84180.1"/>
    <property type="molecule type" value="Genomic_DNA"/>
</dbReference>
<feature type="domain" description="Amine oxidase" evidence="1">
    <location>
        <begin position="3"/>
        <end position="505"/>
    </location>
</feature>
<dbReference type="Gene3D" id="3.90.660.10">
    <property type="match status" value="1"/>
</dbReference>